<dbReference type="Gene3D" id="1.20.120.20">
    <property type="entry name" value="Apolipoprotein"/>
    <property type="match status" value="1"/>
</dbReference>
<dbReference type="EMBL" id="CAJVPK010000076">
    <property type="protein sequence ID" value="CAG8443725.1"/>
    <property type="molecule type" value="Genomic_DNA"/>
</dbReference>
<keyword evidence="3" id="KW-0472">Membrane</keyword>
<gene>
    <name evidence="4" type="ORF">DEBURN_LOCUS1639</name>
</gene>
<keyword evidence="1" id="KW-0175">Coiled coil</keyword>
<sequence>MSDLTSDIPFESQQTRVAGQIVPDVNDGRACPGNLDLNNGTEDQNDKGIGDLIDLNETVIVEVNKIEDIDRSTGNNENLDIEEENWEENKFRDEGECKSNECINVSVEQKGEEANISYEQKNVEENERDHFNDAKSVDVDGDKDEKRGDEHDAEVYQDNSSVLENFYPESKNEQSHEEIICQVDTKITECKTELNQQISESGSKISTLFTLLNQKDEQTQDMFQSLKNENKEYVDNAVSSTQKFYENINTKISDLKLSFVQKSEMNESLQKSIEDVNQKITSSTDNLDSKIEELEDQLSDLEGRDEQLENSLSTAIDQLREEIESSVDGITKRLAEDRAAKWHQIVEAVKEEAQKIMERIDIVESCEGILRKELEENFNMNRKGIEEVTSEQSRLKNEMEINNKLNKKMIEEIASEQTINEKFHKAINLNIPEFFEKVKKQIEEVIQKYEIKLNDFKNECNKEQEEFMEKIRIMSEKKMQFYEEEIDRLKNSKRSMKQLLEKKDVEINGLKVNVAQCETLNYKLEQEKTVLESNLKEQEVRFYEFDKRYRNKQLSNEEELNRTKDANIRLERQLNIVKSKKKLYKRWIYFLISFLIVSIAYIFFVSFDNSNLLYHFTMGQTP</sequence>
<feature type="region of interest" description="Disordered" evidence="2">
    <location>
        <begin position="122"/>
        <end position="151"/>
    </location>
</feature>
<dbReference type="Proteomes" id="UP000789706">
    <property type="component" value="Unassembled WGS sequence"/>
</dbReference>
<dbReference type="SUPFAM" id="SSF58113">
    <property type="entry name" value="Apolipoprotein A-I"/>
    <property type="match status" value="1"/>
</dbReference>
<evidence type="ECO:0000313" key="4">
    <source>
        <dbReference type="EMBL" id="CAG8443725.1"/>
    </source>
</evidence>
<accession>A0A9N8YSK3</accession>
<evidence type="ECO:0000256" key="3">
    <source>
        <dbReference type="SAM" id="Phobius"/>
    </source>
</evidence>
<evidence type="ECO:0000313" key="5">
    <source>
        <dbReference type="Proteomes" id="UP000789706"/>
    </source>
</evidence>
<keyword evidence="3" id="KW-0812">Transmembrane</keyword>
<protein>
    <submittedName>
        <fullName evidence="4">9189_t:CDS:1</fullName>
    </submittedName>
</protein>
<feature type="transmembrane region" description="Helical" evidence="3">
    <location>
        <begin position="587"/>
        <end position="607"/>
    </location>
</feature>
<keyword evidence="3" id="KW-1133">Transmembrane helix</keyword>
<comment type="caution">
    <text evidence="4">The sequence shown here is derived from an EMBL/GenBank/DDBJ whole genome shotgun (WGS) entry which is preliminary data.</text>
</comment>
<evidence type="ECO:0000256" key="2">
    <source>
        <dbReference type="SAM" id="MobiDB-lite"/>
    </source>
</evidence>
<feature type="coiled-coil region" evidence="1">
    <location>
        <begin position="439"/>
        <end position="580"/>
    </location>
</feature>
<proteinExistence type="predicted"/>
<reference evidence="4" key="1">
    <citation type="submission" date="2021-06" db="EMBL/GenBank/DDBJ databases">
        <authorList>
            <person name="Kallberg Y."/>
            <person name="Tangrot J."/>
            <person name="Rosling A."/>
        </authorList>
    </citation>
    <scope>NUCLEOTIDE SEQUENCE</scope>
    <source>
        <strain evidence="4">AZ414A</strain>
    </source>
</reference>
<feature type="coiled-coil region" evidence="1">
    <location>
        <begin position="266"/>
        <end position="318"/>
    </location>
</feature>
<name>A0A9N8YSK3_9GLOM</name>
<keyword evidence="5" id="KW-1185">Reference proteome</keyword>
<organism evidence="4 5">
    <name type="scientific">Diversispora eburnea</name>
    <dbReference type="NCBI Taxonomy" id="1213867"/>
    <lineage>
        <taxon>Eukaryota</taxon>
        <taxon>Fungi</taxon>
        <taxon>Fungi incertae sedis</taxon>
        <taxon>Mucoromycota</taxon>
        <taxon>Glomeromycotina</taxon>
        <taxon>Glomeromycetes</taxon>
        <taxon>Diversisporales</taxon>
        <taxon>Diversisporaceae</taxon>
        <taxon>Diversispora</taxon>
    </lineage>
</organism>
<evidence type="ECO:0000256" key="1">
    <source>
        <dbReference type="SAM" id="Coils"/>
    </source>
</evidence>
<dbReference type="AlphaFoldDB" id="A0A9N8YSK3"/>
<dbReference type="OrthoDB" id="2367041at2759"/>